<reference evidence="3" key="1">
    <citation type="journal article" date="2019" name="Int. J. Syst. Evol. Microbiol.">
        <title>The Global Catalogue of Microorganisms (GCM) 10K type strain sequencing project: providing services to taxonomists for standard genome sequencing and annotation.</title>
        <authorList>
            <consortium name="The Broad Institute Genomics Platform"/>
            <consortium name="The Broad Institute Genome Sequencing Center for Infectious Disease"/>
            <person name="Wu L."/>
            <person name="Ma J."/>
        </authorList>
    </citation>
    <scope>NUCLEOTIDE SEQUENCE [LARGE SCALE GENOMIC DNA]</scope>
    <source>
        <strain evidence="3">CECT 7649</strain>
    </source>
</reference>
<name>A0ABW2NYR3_9ACTN</name>
<feature type="region of interest" description="Disordered" evidence="1">
    <location>
        <begin position="1"/>
        <end position="24"/>
    </location>
</feature>
<dbReference type="PANTHER" id="PTHR47691:SF3">
    <property type="entry name" value="HTH-TYPE TRANSCRIPTIONAL REGULATOR RV0890C-RELATED"/>
    <property type="match status" value="1"/>
</dbReference>
<dbReference type="PRINTS" id="PR00364">
    <property type="entry name" value="DISEASERSIST"/>
</dbReference>
<dbReference type="PANTHER" id="PTHR47691">
    <property type="entry name" value="REGULATOR-RELATED"/>
    <property type="match status" value="1"/>
</dbReference>
<keyword evidence="3" id="KW-1185">Reference proteome</keyword>
<dbReference type="InterPro" id="IPR027417">
    <property type="entry name" value="P-loop_NTPase"/>
</dbReference>
<protein>
    <submittedName>
        <fullName evidence="2">NB-ARC domain-containing protein</fullName>
    </submittedName>
</protein>
<evidence type="ECO:0000313" key="3">
    <source>
        <dbReference type="Proteomes" id="UP001596496"/>
    </source>
</evidence>
<dbReference type="Proteomes" id="UP001596496">
    <property type="component" value="Unassembled WGS sequence"/>
</dbReference>
<dbReference type="RefSeq" id="WP_380823723.1">
    <property type="nucleotide sequence ID" value="NZ_JBHTCG010000001.1"/>
</dbReference>
<dbReference type="SUPFAM" id="SSF52540">
    <property type="entry name" value="P-loop containing nucleoside triphosphate hydrolases"/>
    <property type="match status" value="1"/>
</dbReference>
<dbReference type="EMBL" id="JBHTCG010000001">
    <property type="protein sequence ID" value="MFC7380693.1"/>
    <property type="molecule type" value="Genomic_DNA"/>
</dbReference>
<dbReference type="Gene3D" id="3.40.50.300">
    <property type="entry name" value="P-loop containing nucleotide triphosphate hydrolases"/>
    <property type="match status" value="1"/>
</dbReference>
<accession>A0ABW2NYR3</accession>
<sequence>MPGLLDAGGVMNGGPGDDEVRDGHVNDVSGSLTGPLVQAREIHGGIRVHHGFEPLPPPFQLPPAGILVDREEALAALDSVRMDDQAAGAPRVAVLSGPAGIGKTAVALHWAHRERQAFPDGQLYADLRGHAAGEPVEPAEVLGRFIRAFGISPERIPADAAERAALYQSLVSGRRVVVVLDDVLSAAQVGPLLPASAAGMAVVTSRWRLAGLLMRGGRGIRLERLSAEGALDLLRRTLGEDRAAREPDAVRELAELCSGFPLALCVAGARLAARPGWDLAEMADALRHERRRLNALSVEEDITIRATLTLSYRGLGSPEAARVYRLLGLFPGPTFDSRAAAATVGLPRARTRHLLGVLVDANLLDDVPGGHYRFHDLTLLHARETAEEVDVPAVREETVRRALDWFLHATFAASGAVLPYRSLSAPPAYPPAEPLAFTGRDEALDWLENEFANVRAAARAAFELGAFQTAWRMVDAIWPLFLYRGHRAERLAVDRLGLEAARACSDVQAEAKMLNRTGLALRDLGRLEEAAEDFREARYRSRRITGSIGSGVILIRTKGRCPEKGLEWNLAFSARWSRASESGGTISAEPRNGWSWRPLC</sequence>
<organism evidence="2 3">
    <name type="scientific">Sphaerisporangium rhizosphaerae</name>
    <dbReference type="NCBI Taxonomy" id="2269375"/>
    <lineage>
        <taxon>Bacteria</taxon>
        <taxon>Bacillati</taxon>
        <taxon>Actinomycetota</taxon>
        <taxon>Actinomycetes</taxon>
        <taxon>Streptosporangiales</taxon>
        <taxon>Streptosporangiaceae</taxon>
        <taxon>Sphaerisporangium</taxon>
    </lineage>
</organism>
<proteinExistence type="predicted"/>
<evidence type="ECO:0000256" key="1">
    <source>
        <dbReference type="SAM" id="MobiDB-lite"/>
    </source>
</evidence>
<gene>
    <name evidence="2" type="ORF">ACFQSB_00665</name>
</gene>
<comment type="caution">
    <text evidence="2">The sequence shown here is derived from an EMBL/GenBank/DDBJ whole genome shotgun (WGS) entry which is preliminary data.</text>
</comment>
<evidence type="ECO:0000313" key="2">
    <source>
        <dbReference type="EMBL" id="MFC7380693.1"/>
    </source>
</evidence>